<dbReference type="Gene3D" id="3.40.33.10">
    <property type="entry name" value="CAP"/>
    <property type="match status" value="1"/>
</dbReference>
<proteinExistence type="predicted"/>
<keyword evidence="3" id="KW-1185">Reference proteome</keyword>
<dbReference type="InterPro" id="IPR035940">
    <property type="entry name" value="CAP_sf"/>
</dbReference>
<dbReference type="SMART" id="SM00198">
    <property type="entry name" value="SCP"/>
    <property type="match status" value="1"/>
</dbReference>
<evidence type="ECO:0000259" key="1">
    <source>
        <dbReference type="SMART" id="SM00198"/>
    </source>
</evidence>
<evidence type="ECO:0000313" key="4">
    <source>
        <dbReference type="WBParaSite" id="SRAE_2000130300.1"/>
    </source>
</evidence>
<gene>
    <name evidence="2 4 5" type="ORF">SRAE_2000130300</name>
</gene>
<dbReference type="GeneID" id="36379000"/>
<organism evidence="2">
    <name type="scientific">Strongyloides ratti</name>
    <name type="common">Parasitic roundworm</name>
    <dbReference type="NCBI Taxonomy" id="34506"/>
    <lineage>
        <taxon>Eukaryota</taxon>
        <taxon>Metazoa</taxon>
        <taxon>Ecdysozoa</taxon>
        <taxon>Nematoda</taxon>
        <taxon>Chromadorea</taxon>
        <taxon>Rhabditida</taxon>
        <taxon>Tylenchina</taxon>
        <taxon>Panagrolaimomorpha</taxon>
        <taxon>Strongyloidoidea</taxon>
        <taxon>Strongyloididae</taxon>
        <taxon>Strongyloides</taxon>
    </lineage>
</organism>
<evidence type="ECO:0000313" key="5">
    <source>
        <dbReference type="WormBase" id="SRAE_2000130300"/>
    </source>
</evidence>
<evidence type="ECO:0000313" key="2">
    <source>
        <dbReference type="EMBL" id="CEF66635.1"/>
    </source>
</evidence>
<protein>
    <submittedName>
        <fullName evidence="2 4">CAP domain-containing protein</fullName>
    </submittedName>
</protein>
<dbReference type="Proteomes" id="UP000035682">
    <property type="component" value="Unplaced"/>
</dbReference>
<dbReference type="WBParaSite" id="SRAE_2000130300.1">
    <property type="protein sequence ID" value="SRAE_2000130300.1"/>
    <property type="gene ID" value="WBGene00261506"/>
</dbReference>
<reference evidence="2 3" key="1">
    <citation type="submission" date="2014-09" db="EMBL/GenBank/DDBJ databases">
        <authorList>
            <person name="Martin A.A."/>
        </authorList>
    </citation>
    <scope>NUCLEOTIDE SEQUENCE</scope>
    <source>
        <strain evidence="3">ED321</strain>
        <strain evidence="2">ED321 Heterogonic</strain>
    </source>
</reference>
<evidence type="ECO:0000313" key="3">
    <source>
        <dbReference type="Proteomes" id="UP000035682"/>
    </source>
</evidence>
<dbReference type="AlphaFoldDB" id="A0A090LGI9"/>
<dbReference type="RefSeq" id="XP_024505835.1">
    <property type="nucleotide sequence ID" value="XM_024652238.1"/>
</dbReference>
<dbReference type="SUPFAM" id="SSF55797">
    <property type="entry name" value="PR-1-like"/>
    <property type="match status" value="1"/>
</dbReference>
<dbReference type="InterPro" id="IPR014044">
    <property type="entry name" value="CAP_dom"/>
</dbReference>
<dbReference type="OrthoDB" id="337038at2759"/>
<accession>A0A090LGI9</accession>
<reference evidence="4" key="2">
    <citation type="submission" date="2020-12" db="UniProtKB">
        <authorList>
            <consortium name="WormBaseParasite"/>
        </authorList>
    </citation>
    <scope>IDENTIFICATION</scope>
</reference>
<feature type="domain" description="SCP" evidence="1">
    <location>
        <begin position="153"/>
        <end position="281"/>
    </location>
</feature>
<dbReference type="CTD" id="36379000"/>
<sequence>MVGIIKTNDIQSVDSDLCESITSYIYDSNVEPKKKVYEITTIYENNVKKYACGNKIYSNYDEAARCLKKKNRRVRFGLDKIKPFNRYDPPVNIKYIPPSKLSVINNGIIPNDACVLGLFSKKCVTNNMFSNKVWNKIWAGSDPKFYSKNSFSHFKLKLFKELNFYRAMHNAYPLFVDKTLTFFAQSQAYELSKNEMLYLDSISSMGEVVGFLNKRHISYLMKMWYDEILWHNFNLEVAQEESYEFSSLMWKTTKFIGIGIVERGDFIYICLKLSPKGNINGLFKNNISKSKKLKT</sequence>
<name>A0A090LGI9_STRRB</name>
<dbReference type="EMBL" id="LN609529">
    <property type="protein sequence ID" value="CEF66635.1"/>
    <property type="molecule type" value="Genomic_DNA"/>
</dbReference>
<dbReference type="Pfam" id="PF00188">
    <property type="entry name" value="CAP"/>
    <property type="match status" value="1"/>
</dbReference>
<dbReference type="WormBase" id="SRAE_2000130300">
    <property type="protein sequence ID" value="SRP09492"/>
    <property type="gene ID" value="WBGene00261506"/>
</dbReference>